<dbReference type="OrthoDB" id="9782418at2"/>
<dbReference type="PANTHER" id="PTHR11048">
    <property type="entry name" value="PRENYLTRANSFERASES"/>
    <property type="match status" value="1"/>
</dbReference>
<dbReference type="GO" id="GO:0006744">
    <property type="term" value="P:ubiquinone biosynthetic process"/>
    <property type="evidence" value="ECO:0007669"/>
    <property type="project" value="UniProtKB-UniRule"/>
</dbReference>
<sequence length="283" mass="31928">MTFNLNPYIKLARLDKPTGIWLLLLPCWWGLFLTKPSTIPFTEIFLFSLGAVFLRGAGCTYNDIVDRTYDAQVHRTSSRPLARGTVTVNQAVVFLILQLIAGFFVLMSFPSLTIQLSVSSLLLVGIYPWMKRFTYWPQAFLGLAFNWGALVGWTSLTSTFSLAPIFLYLGGICWTLGYDTIYAHQDIEDDMRIGVKSSAIALKQHTWSFLGLTYALMLIFFVLAGLLQNLSWLYYIGLVVLSFHLAWQVLTLDIYDPEDCMTKFKSNILTGFLALTALICGSF</sequence>
<comment type="subcellular location">
    <subcellularLocation>
        <location evidence="11">Cell inner membrane</location>
        <topology evidence="11">Multi-pass membrane protein</topology>
    </subcellularLocation>
    <subcellularLocation>
        <location evidence="2">Membrane</location>
        <topology evidence="2">Multi-pass membrane protein</topology>
    </subcellularLocation>
</comment>
<keyword evidence="4 11" id="KW-1003">Cell membrane</keyword>
<comment type="caution">
    <text evidence="13">The sequence shown here is derived from an EMBL/GenBank/DDBJ whole genome shotgun (WGS) entry which is preliminary data.</text>
</comment>
<dbReference type="InterPro" id="IPR030470">
    <property type="entry name" value="UbiA_prenylTrfase_CS"/>
</dbReference>
<evidence type="ECO:0000313" key="14">
    <source>
        <dbReference type="Proteomes" id="UP000036771"/>
    </source>
</evidence>
<dbReference type="HAMAP" id="MF_01635">
    <property type="entry name" value="UbiA"/>
    <property type="match status" value="1"/>
</dbReference>
<dbReference type="AlphaFoldDB" id="A0A0K8MBK6"/>
<comment type="pathway">
    <text evidence="11">Cofactor biosynthesis; ubiquinone biosynthesis.</text>
</comment>
<proteinExistence type="inferred from homology"/>
<evidence type="ECO:0000256" key="5">
    <source>
        <dbReference type="ARBA" id="ARBA00022519"/>
    </source>
</evidence>
<keyword evidence="6 11" id="KW-0808">Transferase</keyword>
<dbReference type="Gene3D" id="1.10.357.140">
    <property type="entry name" value="UbiA prenyltransferase"/>
    <property type="match status" value="1"/>
</dbReference>
<accession>A0A0K8MBK6</accession>
<evidence type="ECO:0000256" key="7">
    <source>
        <dbReference type="ARBA" id="ARBA00022688"/>
    </source>
</evidence>
<dbReference type="STRING" id="1629334.Cva_00532"/>
<dbReference type="PROSITE" id="PS00943">
    <property type="entry name" value="UBIA"/>
    <property type="match status" value="1"/>
</dbReference>
<keyword evidence="14" id="KW-1185">Reference proteome</keyword>
<keyword evidence="9 11" id="KW-1133">Transmembrane helix</keyword>
<comment type="cofactor">
    <cofactor evidence="1 11">
        <name>Mg(2+)</name>
        <dbReference type="ChEBI" id="CHEBI:18420"/>
    </cofactor>
</comment>
<protein>
    <recommendedName>
        <fullName evidence="11 12">4-hydroxybenzoate octaprenyltransferase</fullName>
        <ecNumber evidence="11 12">2.5.1.39</ecNumber>
    </recommendedName>
    <alternativeName>
        <fullName evidence="11">4-HB polyprenyltransferase</fullName>
    </alternativeName>
</protein>
<comment type="similarity">
    <text evidence="3 11">Belongs to the UbiA prenyltransferase family.</text>
</comment>
<evidence type="ECO:0000256" key="12">
    <source>
        <dbReference type="NCBIfam" id="TIGR01474"/>
    </source>
</evidence>
<feature type="transmembrane region" description="Helical" evidence="11">
    <location>
        <begin position="139"/>
        <end position="156"/>
    </location>
</feature>
<dbReference type="EC" id="2.5.1.39" evidence="11 12"/>
<dbReference type="FunFam" id="1.20.120.1780:FF:000001">
    <property type="entry name" value="4-hydroxybenzoate octaprenyltransferase"/>
    <property type="match status" value="1"/>
</dbReference>
<dbReference type="GO" id="GO:0008412">
    <property type="term" value="F:4-hydroxybenzoate polyprenyltransferase activity"/>
    <property type="evidence" value="ECO:0007669"/>
    <property type="project" value="UniProtKB-UniRule"/>
</dbReference>
<feature type="transmembrane region" description="Helical" evidence="11">
    <location>
        <begin position="205"/>
        <end position="226"/>
    </location>
</feature>
<gene>
    <name evidence="11 13" type="primary">ubiA</name>
    <name evidence="13" type="ORF">Cva_00532</name>
</gene>
<dbReference type="Pfam" id="PF01040">
    <property type="entry name" value="UbiA"/>
    <property type="match status" value="1"/>
</dbReference>
<evidence type="ECO:0000256" key="2">
    <source>
        <dbReference type="ARBA" id="ARBA00004141"/>
    </source>
</evidence>
<comment type="catalytic activity">
    <reaction evidence="11">
        <text>all-trans-octaprenyl diphosphate + 4-hydroxybenzoate = 4-hydroxy-3-(all-trans-octaprenyl)benzoate + diphosphate</text>
        <dbReference type="Rhea" id="RHEA:27782"/>
        <dbReference type="ChEBI" id="CHEBI:1617"/>
        <dbReference type="ChEBI" id="CHEBI:17879"/>
        <dbReference type="ChEBI" id="CHEBI:33019"/>
        <dbReference type="ChEBI" id="CHEBI:57711"/>
        <dbReference type="EC" id="2.5.1.39"/>
    </reaction>
</comment>
<feature type="transmembrane region" description="Helical" evidence="11">
    <location>
        <begin position="162"/>
        <end position="184"/>
    </location>
</feature>
<evidence type="ECO:0000313" key="13">
    <source>
        <dbReference type="EMBL" id="GAO97891.1"/>
    </source>
</evidence>
<evidence type="ECO:0000256" key="3">
    <source>
        <dbReference type="ARBA" id="ARBA00005985"/>
    </source>
</evidence>
<dbReference type="InterPro" id="IPR000537">
    <property type="entry name" value="UbiA_prenyltransferase"/>
</dbReference>
<keyword evidence="8 11" id="KW-0812">Transmembrane</keyword>
<evidence type="ECO:0000256" key="1">
    <source>
        <dbReference type="ARBA" id="ARBA00001946"/>
    </source>
</evidence>
<dbReference type="InterPro" id="IPR039653">
    <property type="entry name" value="Prenyltransferase"/>
</dbReference>
<dbReference type="UniPathway" id="UPA00232"/>
<dbReference type="Proteomes" id="UP000036771">
    <property type="component" value="Unassembled WGS sequence"/>
</dbReference>
<dbReference type="InterPro" id="IPR044878">
    <property type="entry name" value="UbiA_sf"/>
</dbReference>
<evidence type="ECO:0000256" key="8">
    <source>
        <dbReference type="ARBA" id="ARBA00022692"/>
    </source>
</evidence>
<dbReference type="FunFam" id="1.10.357.140:FF:000008">
    <property type="entry name" value="4-hydroxybenzoate octaprenyltransferase"/>
    <property type="match status" value="1"/>
</dbReference>
<evidence type="ECO:0000256" key="10">
    <source>
        <dbReference type="ARBA" id="ARBA00023136"/>
    </source>
</evidence>
<dbReference type="Gene3D" id="1.20.120.1780">
    <property type="entry name" value="UbiA prenyltransferase"/>
    <property type="match status" value="1"/>
</dbReference>
<dbReference type="GO" id="GO:0005886">
    <property type="term" value="C:plasma membrane"/>
    <property type="evidence" value="ECO:0007669"/>
    <property type="project" value="UniProtKB-SubCell"/>
</dbReference>
<evidence type="ECO:0000256" key="6">
    <source>
        <dbReference type="ARBA" id="ARBA00022679"/>
    </source>
</evidence>
<keyword evidence="5 11" id="KW-0997">Cell inner membrane</keyword>
<evidence type="ECO:0000256" key="4">
    <source>
        <dbReference type="ARBA" id="ARBA00022475"/>
    </source>
</evidence>
<dbReference type="PANTHER" id="PTHR11048:SF28">
    <property type="entry name" value="4-HYDROXYBENZOATE POLYPRENYLTRANSFERASE, MITOCHONDRIAL"/>
    <property type="match status" value="1"/>
</dbReference>
<name>A0A0K8MBK6_9PROT</name>
<organism evidence="13 14">
    <name type="scientific">Caedimonas varicaedens</name>
    <dbReference type="NCBI Taxonomy" id="1629334"/>
    <lineage>
        <taxon>Bacteria</taxon>
        <taxon>Pseudomonadati</taxon>
        <taxon>Pseudomonadota</taxon>
        <taxon>Alphaproteobacteria</taxon>
        <taxon>Holosporales</taxon>
        <taxon>Caedimonadaceae</taxon>
        <taxon>Caedimonas</taxon>
    </lineage>
</organism>
<comment type="function">
    <text evidence="11">Catalyzes the prenylation of para-hydroxybenzoate (PHB) with an all-trans polyprenyl group. Mediates the second step in the final reaction sequence of ubiquinone-8 (UQ-8) biosynthesis, which is the condensation of the polyisoprenoid side chain with PHB, generating the first membrane-bound Q intermediate 3-octaprenyl-4-hydroxybenzoate.</text>
</comment>
<dbReference type="CDD" id="cd13959">
    <property type="entry name" value="PT_UbiA_COQ2"/>
    <property type="match status" value="1"/>
</dbReference>
<feature type="transmembrane region" description="Helical" evidence="11">
    <location>
        <begin position="86"/>
        <end position="106"/>
    </location>
</feature>
<keyword evidence="7 11" id="KW-0831">Ubiquinone biosynthesis</keyword>
<evidence type="ECO:0000256" key="9">
    <source>
        <dbReference type="ARBA" id="ARBA00022989"/>
    </source>
</evidence>
<reference evidence="13 14" key="1">
    <citation type="submission" date="2015-03" db="EMBL/GenBank/DDBJ databases">
        <title>Caedibacter varicaedens, whole genome shotgun sequence.</title>
        <authorList>
            <person name="Suzuki H."/>
            <person name="Dapper A.L."/>
            <person name="Gibson A.K."/>
            <person name="Jackson C."/>
            <person name="Lee H."/>
            <person name="Pejaver V.R."/>
            <person name="Doak T."/>
            <person name="Lynch M."/>
        </authorList>
    </citation>
    <scope>NUCLEOTIDE SEQUENCE [LARGE SCALE GENOMIC DNA]</scope>
</reference>
<dbReference type="NCBIfam" id="TIGR01474">
    <property type="entry name" value="ubiA_proteo"/>
    <property type="match status" value="1"/>
</dbReference>
<keyword evidence="11" id="KW-0460">Magnesium</keyword>
<keyword evidence="10 11" id="KW-0472">Membrane</keyword>
<dbReference type="InterPro" id="IPR006370">
    <property type="entry name" value="HB_polyprenyltransferase-like"/>
</dbReference>
<feature type="transmembrane region" description="Helical" evidence="11">
    <location>
        <begin position="232"/>
        <end position="255"/>
    </location>
</feature>
<feature type="transmembrane region" description="Helical" evidence="11">
    <location>
        <begin position="44"/>
        <end position="65"/>
    </location>
</feature>
<evidence type="ECO:0000256" key="11">
    <source>
        <dbReference type="HAMAP-Rule" id="MF_01635"/>
    </source>
</evidence>
<dbReference type="EMBL" id="BBVC01000020">
    <property type="protein sequence ID" value="GAO97891.1"/>
    <property type="molecule type" value="Genomic_DNA"/>
</dbReference>